<dbReference type="CDD" id="cd07085">
    <property type="entry name" value="ALDH_F6_MMSDH"/>
    <property type="match status" value="1"/>
</dbReference>
<protein>
    <recommendedName>
        <fullName evidence="10">Probable methylmalonate-semialdehyde/malonate-semialdehyde dehydrogenase [acylating], mitochondrial</fullName>
        <ecNumber evidence="4">1.2.1.27</ecNumber>
    </recommendedName>
    <alternativeName>
        <fullName evidence="11">Malonate-semialdehyde dehydrogenase [acylating]</fullName>
    </alternativeName>
</protein>
<dbReference type="InterPro" id="IPR019453">
    <property type="entry name" value="VPS39/TGFA1_Znf"/>
</dbReference>
<dbReference type="SUPFAM" id="SSF53720">
    <property type="entry name" value="ALDH-like"/>
    <property type="match status" value="1"/>
</dbReference>
<comment type="function">
    <text evidence="9">Probable malonate and methylmalonate semialdehyde dehydrogenase involved in the catabolism of valine, thymine, and compounds catabolized by way of beta-alanine, including uracil and cytidine.</text>
</comment>
<evidence type="ECO:0000256" key="4">
    <source>
        <dbReference type="ARBA" id="ARBA00013048"/>
    </source>
</evidence>
<keyword evidence="5" id="KW-0809">Transit peptide</keyword>
<dbReference type="GO" id="GO:0016050">
    <property type="term" value="P:vesicle organization"/>
    <property type="evidence" value="ECO:0007669"/>
    <property type="project" value="UniProtKB-ARBA"/>
</dbReference>
<evidence type="ECO:0000313" key="16">
    <source>
        <dbReference type="EnsemblMetazoa" id="ADIR002669-PA"/>
    </source>
</evidence>
<evidence type="ECO:0000313" key="17">
    <source>
        <dbReference type="Proteomes" id="UP000075884"/>
    </source>
</evidence>
<dbReference type="NCBIfam" id="TIGR01722">
    <property type="entry name" value="MMSDH"/>
    <property type="match status" value="1"/>
</dbReference>
<evidence type="ECO:0000256" key="10">
    <source>
        <dbReference type="ARBA" id="ARBA00039517"/>
    </source>
</evidence>
<evidence type="ECO:0000256" key="6">
    <source>
        <dbReference type="ARBA" id="ARBA00023002"/>
    </source>
</evidence>
<dbReference type="STRING" id="7168.A0A182N4V4"/>
<dbReference type="PROSITE" id="PS50236">
    <property type="entry name" value="CHCR"/>
    <property type="match status" value="1"/>
</dbReference>
<comment type="catalytic activity">
    <reaction evidence="13">
        <text>3-oxopropanoate + NAD(+) + CoA + H2O = hydrogencarbonate + acetyl-CoA + NADH + H(+)</text>
        <dbReference type="Rhea" id="RHEA:76615"/>
        <dbReference type="ChEBI" id="CHEBI:15377"/>
        <dbReference type="ChEBI" id="CHEBI:15378"/>
        <dbReference type="ChEBI" id="CHEBI:17544"/>
        <dbReference type="ChEBI" id="CHEBI:33190"/>
        <dbReference type="ChEBI" id="CHEBI:57287"/>
        <dbReference type="ChEBI" id="CHEBI:57288"/>
        <dbReference type="ChEBI" id="CHEBI:57540"/>
        <dbReference type="ChEBI" id="CHEBI:57945"/>
        <dbReference type="EC" id="1.2.1.27"/>
    </reaction>
    <physiologicalReaction direction="left-to-right" evidence="13">
        <dbReference type="Rhea" id="RHEA:76616"/>
    </physiologicalReaction>
</comment>
<dbReference type="Pfam" id="PF23556">
    <property type="entry name" value="TPR_Vps41"/>
    <property type="match status" value="1"/>
</dbReference>
<dbReference type="Gene3D" id="3.40.605.10">
    <property type="entry name" value="Aldehyde Dehydrogenase, Chain A, domain 1"/>
    <property type="match status" value="1"/>
</dbReference>
<evidence type="ECO:0000259" key="15">
    <source>
        <dbReference type="PROSITE" id="PS50219"/>
    </source>
</evidence>
<dbReference type="InterPro" id="IPR016163">
    <property type="entry name" value="Ald_DH_C"/>
</dbReference>
<dbReference type="PROSITE" id="PS50219">
    <property type="entry name" value="CNH"/>
    <property type="match status" value="1"/>
</dbReference>
<feature type="repeat" description="CHCR" evidence="14">
    <location>
        <begin position="1145"/>
        <end position="1315"/>
    </location>
</feature>
<dbReference type="FunFam" id="3.40.605.10:FF:000003">
    <property type="entry name" value="Methylmalonate-semialdehyde dehydrogenase [acylating]"/>
    <property type="match status" value="1"/>
</dbReference>
<evidence type="ECO:0000256" key="11">
    <source>
        <dbReference type="ARBA" id="ARBA00042419"/>
    </source>
</evidence>
<evidence type="ECO:0000256" key="1">
    <source>
        <dbReference type="ARBA" id="ARBA00004173"/>
    </source>
</evidence>
<dbReference type="GO" id="GO:0005739">
    <property type="term" value="C:mitochondrion"/>
    <property type="evidence" value="ECO:0007669"/>
    <property type="project" value="UniProtKB-SubCell"/>
</dbReference>
<dbReference type="InterPro" id="IPR015590">
    <property type="entry name" value="Aldehyde_DH_dom"/>
</dbReference>
<dbReference type="InterPro" id="IPR000547">
    <property type="entry name" value="Clathrin_H-chain/VPS_repeat"/>
</dbReference>
<reference evidence="17" key="1">
    <citation type="submission" date="2013-03" db="EMBL/GenBank/DDBJ databases">
        <title>The Genome Sequence of Anopheles dirus WRAIR2.</title>
        <authorList>
            <consortium name="The Broad Institute Genomics Platform"/>
            <person name="Neafsey D.E."/>
            <person name="Walton C."/>
            <person name="Walker B."/>
            <person name="Young S.K."/>
            <person name="Zeng Q."/>
            <person name="Gargeya S."/>
            <person name="Fitzgerald M."/>
            <person name="Haas B."/>
            <person name="Abouelleil A."/>
            <person name="Allen A.W."/>
            <person name="Alvarado L."/>
            <person name="Arachchi H.M."/>
            <person name="Berlin A.M."/>
            <person name="Chapman S.B."/>
            <person name="Gainer-Dewar J."/>
            <person name="Goldberg J."/>
            <person name="Griggs A."/>
            <person name="Gujja S."/>
            <person name="Hansen M."/>
            <person name="Howarth C."/>
            <person name="Imamovic A."/>
            <person name="Ireland A."/>
            <person name="Larimer J."/>
            <person name="McCowan C."/>
            <person name="Murphy C."/>
            <person name="Pearson M."/>
            <person name="Poon T.W."/>
            <person name="Priest M."/>
            <person name="Roberts A."/>
            <person name="Saif S."/>
            <person name="Shea T."/>
            <person name="Sisk P."/>
            <person name="Sykes S."/>
            <person name="Wortman J."/>
            <person name="Nusbaum C."/>
            <person name="Birren B."/>
        </authorList>
    </citation>
    <scope>NUCLEOTIDE SEQUENCE [LARGE SCALE GENOMIC DNA]</scope>
    <source>
        <strain evidence="17">WRAIR2</strain>
    </source>
</reference>
<feature type="domain" description="CNH" evidence="15">
    <location>
        <begin position="559"/>
        <end position="873"/>
    </location>
</feature>
<dbReference type="FunFam" id="3.40.309.10:FF:000002">
    <property type="entry name" value="Methylmalonate-semialdehyde dehydrogenase (Acylating)"/>
    <property type="match status" value="1"/>
</dbReference>
<comment type="subcellular location">
    <subcellularLocation>
        <location evidence="1">Mitochondrion</location>
    </subcellularLocation>
</comment>
<comment type="catalytic activity">
    <reaction evidence="12">
        <text>2-methyl-3-oxopropanoate + NAD(+) + CoA + H2O = propanoyl-CoA + hydrogencarbonate + NADH + H(+)</text>
        <dbReference type="Rhea" id="RHEA:20804"/>
        <dbReference type="ChEBI" id="CHEBI:15377"/>
        <dbReference type="ChEBI" id="CHEBI:15378"/>
        <dbReference type="ChEBI" id="CHEBI:17544"/>
        <dbReference type="ChEBI" id="CHEBI:57287"/>
        <dbReference type="ChEBI" id="CHEBI:57392"/>
        <dbReference type="ChEBI" id="CHEBI:57540"/>
        <dbReference type="ChEBI" id="CHEBI:57700"/>
        <dbReference type="ChEBI" id="CHEBI:57945"/>
        <dbReference type="EC" id="1.2.1.27"/>
    </reaction>
    <physiologicalReaction direction="left-to-right" evidence="12">
        <dbReference type="Rhea" id="RHEA:20805"/>
    </physiologicalReaction>
</comment>
<evidence type="ECO:0000256" key="14">
    <source>
        <dbReference type="PROSITE-ProRule" id="PRU01006"/>
    </source>
</evidence>
<name>A0A182N4V4_9DIPT</name>
<dbReference type="PANTHER" id="PTHR43866:SF3">
    <property type="entry name" value="METHYLMALONATE-SEMIALDEHYDE DEHYDROGENASE [ACYLATING], MITOCHONDRIAL"/>
    <property type="match status" value="1"/>
</dbReference>
<reference evidence="16" key="2">
    <citation type="submission" date="2020-05" db="UniProtKB">
        <authorList>
            <consortium name="EnsemblMetazoa"/>
        </authorList>
    </citation>
    <scope>IDENTIFICATION</scope>
    <source>
        <strain evidence="16">WRAIR2</strain>
    </source>
</reference>
<dbReference type="VEuPathDB" id="VectorBase:ADIR002669"/>
<dbReference type="InterPro" id="IPR016162">
    <property type="entry name" value="Ald_DH_N"/>
</dbReference>
<dbReference type="Pfam" id="PF00171">
    <property type="entry name" value="Aldedh"/>
    <property type="match status" value="1"/>
</dbReference>
<dbReference type="GO" id="GO:0006210">
    <property type="term" value="P:thymine catabolic process"/>
    <property type="evidence" value="ECO:0007669"/>
    <property type="project" value="TreeGrafter"/>
</dbReference>
<dbReference type="InterPro" id="IPR019452">
    <property type="entry name" value="VPS39/TGF_beta_rcpt-assoc_1"/>
</dbReference>
<evidence type="ECO:0000256" key="7">
    <source>
        <dbReference type="ARBA" id="ARBA00023027"/>
    </source>
</evidence>
<dbReference type="InterPro" id="IPR016161">
    <property type="entry name" value="Ald_DH/histidinol_DH"/>
</dbReference>
<dbReference type="PROSITE" id="PS00070">
    <property type="entry name" value="ALDEHYDE_DEHYDR_CYS"/>
    <property type="match status" value="1"/>
</dbReference>
<keyword evidence="6" id="KW-0560">Oxidoreductase</keyword>
<evidence type="ECO:0000256" key="9">
    <source>
        <dbReference type="ARBA" id="ARBA00037458"/>
    </source>
</evidence>
<dbReference type="Pfam" id="PF10367">
    <property type="entry name" value="zf-Vps39_C"/>
    <property type="match status" value="1"/>
</dbReference>
<sequence length="1445" mass="162829">MALLRLVATECRHALQRGYSTASVPTTKMFIDGKFVDSKTKDWIDLHDPATNEVVTRVPKCTQDEMQTAVESSKKAFKTWRQTSILTRQQVMFKLQHIIRNNMSELAKSITKEQGKTLIDAEGDVLRGLQVVEHCCSITTLQMGETVPNIAKDMDTYSYTLPLGVTAGIAPFNFPAMIPLWMFPVAITCGNTSIIKPSERVPGATMMLMEMLNEAGCPPGVVNVIHGAHDSVNFICDNPDIRAVSFVGSDQAGKYIYERAGRNGKRVQCNMGAKNHGVIMADANKENTLNQLAGAAFGAAGQRCMALSTAVFVGEAKNWIPDLVERARKLKVNAGHLPGTDLGPVISPQSKQRINELVESGAKEGAKIVLDGRDIKVESFEKGNFVGPTIISDAKPHMKCYTEEIFGPVLVCLSVDTIDEAIELINGNPYGNGTAIFTTNGATARKFVNDIDVGQVGVNVPIPVPLPMFSFTGSRGSFLGDCHFYGKQGIKFYTQTKTVTQLWREGDVSHAKAAVAMPTMKFVYSPGVGINRNFSAEITVRSRCNMHDAYIVYPPEKISVQIESMAAFDNKLILGTRQGHLLMYSFEMNTETTKLDLQLLQYDKNFSKKPITQIDVIPEYKLLFSLTDGLLSVNDFSRHGFPLIHSAQRTKGANVFALDVLRSKSLTSEIKIVCRVCVAVKRKLLCYYWKQDHLLPLDSEIDLNDVPKTVAWNNNFICVGYKTEYVLYDMSGTLPRKVDLFPTSSSKTIEPCITLIEDSVFAVVKDEFLITIYAEKYRVDDREGPNSMSGSVKPVDAIASVKADAAKRTMNLKSLIWSEPFQSLVWDEPYAVGLINDAIEVRVFDNVQDKGTLIQSIPQLQKARFLVRGKQGLLYAASVSHLWCIQAVDISKQRKHLLQEENFQLALKLTHISDESPEFKAAKINEIQTRHAYNLFVNKHFRESMQEFAQLDTDPIDVIRLFPDLLPDSGKNKLSLYSDKPAPVLDEKELENAILALIDYLTEKRFPMRKGAKTNPDGTTDKNVAALLAIIDTTLLKCYLLTNDSLIAPVLRMNHCYLEESERVLKKHEKFVELIILYQTKGQHKRALQLLHAQADIPGSPLVGHDRTVQYLQQLGSDHKQLIFEFSGWVLEKHPDDGLKVFVEEMPEVKNLPRAEVLDFLLKDHRKLVIRYLEHIINVWNEEKALFHNILIQQYRERLISFKSDRSVESDPQKQEELKDVRQKLLNFLKKSKYYHAEKVLGEFPYTDMFEERAIILGRLGKHEKALAIFVQILGDFEKGLAYCDDVYDAKDQQHSDVYVTLMKIILTPPTAPPYSDVPLHPRCLVPDHDMVVSILEKHADKINPYAALQILPDTIPLERIKHFLENALKFYLEKKQQAQVLKGLYYAEHLQITEQKMLCESKHFLVTDLSVCAVCKKKFSNQCAFVRLPDGVIVHFSCQDRMFS</sequence>
<evidence type="ECO:0000256" key="2">
    <source>
        <dbReference type="ARBA" id="ARBA00009986"/>
    </source>
</evidence>
<dbReference type="Proteomes" id="UP000075884">
    <property type="component" value="Unassembled WGS sequence"/>
</dbReference>
<dbReference type="Gene3D" id="3.40.309.10">
    <property type="entry name" value="Aldehyde Dehydrogenase, Chain A, domain 2"/>
    <property type="match status" value="1"/>
</dbReference>
<evidence type="ECO:0000256" key="13">
    <source>
        <dbReference type="ARBA" id="ARBA00048821"/>
    </source>
</evidence>
<dbReference type="GO" id="GO:0004491">
    <property type="term" value="F:methylmalonate-semialdehyde dehydrogenase (acylating, NAD) activity"/>
    <property type="evidence" value="ECO:0007669"/>
    <property type="project" value="UniProtKB-EC"/>
</dbReference>
<dbReference type="GO" id="GO:0006574">
    <property type="term" value="P:L-valine catabolic process"/>
    <property type="evidence" value="ECO:0007669"/>
    <property type="project" value="TreeGrafter"/>
</dbReference>
<evidence type="ECO:0000256" key="3">
    <source>
        <dbReference type="ARBA" id="ARBA00011881"/>
    </source>
</evidence>
<dbReference type="GO" id="GO:0016192">
    <property type="term" value="P:vesicle-mediated transport"/>
    <property type="evidence" value="ECO:0007669"/>
    <property type="project" value="InterPro"/>
</dbReference>
<dbReference type="Pfam" id="PF10366">
    <property type="entry name" value="Vps39_1"/>
    <property type="match status" value="1"/>
</dbReference>
<evidence type="ECO:0000256" key="8">
    <source>
        <dbReference type="ARBA" id="ARBA00023128"/>
    </source>
</evidence>
<evidence type="ECO:0000256" key="12">
    <source>
        <dbReference type="ARBA" id="ARBA00047644"/>
    </source>
</evidence>
<proteinExistence type="inferred from homology"/>
<keyword evidence="17" id="KW-1185">Reference proteome</keyword>
<evidence type="ECO:0000256" key="5">
    <source>
        <dbReference type="ARBA" id="ARBA00022946"/>
    </source>
</evidence>
<comment type="subunit">
    <text evidence="3">Homotetramer.</text>
</comment>
<dbReference type="InterPro" id="IPR010061">
    <property type="entry name" value="MeMal-semiAld_DH"/>
</dbReference>
<dbReference type="PANTHER" id="PTHR43866">
    <property type="entry name" value="MALONATE-SEMIALDEHYDE DEHYDROGENASE"/>
    <property type="match status" value="1"/>
</dbReference>
<comment type="similarity">
    <text evidence="2">Belongs to the aldehyde dehydrogenase family.</text>
</comment>
<accession>A0A182N4V4</accession>
<organism evidence="16 17">
    <name type="scientific">Anopheles dirus</name>
    <dbReference type="NCBI Taxonomy" id="7168"/>
    <lineage>
        <taxon>Eukaryota</taxon>
        <taxon>Metazoa</taxon>
        <taxon>Ecdysozoa</taxon>
        <taxon>Arthropoda</taxon>
        <taxon>Hexapoda</taxon>
        <taxon>Insecta</taxon>
        <taxon>Pterygota</taxon>
        <taxon>Neoptera</taxon>
        <taxon>Endopterygota</taxon>
        <taxon>Diptera</taxon>
        <taxon>Nematocera</taxon>
        <taxon>Culicoidea</taxon>
        <taxon>Culicidae</taxon>
        <taxon>Anophelinae</taxon>
        <taxon>Anopheles</taxon>
    </lineage>
</organism>
<dbReference type="EnsemblMetazoa" id="ADIR002669-RA">
    <property type="protein sequence ID" value="ADIR002669-PA"/>
    <property type="gene ID" value="ADIR002669"/>
</dbReference>
<keyword evidence="8" id="KW-0496">Mitochondrion</keyword>
<dbReference type="EC" id="1.2.1.27" evidence="4"/>
<dbReference type="InterPro" id="IPR001180">
    <property type="entry name" value="CNH_dom"/>
</dbReference>
<dbReference type="InterPro" id="IPR016160">
    <property type="entry name" value="Ald_DH_CS_CYS"/>
</dbReference>
<keyword evidence="7" id="KW-0520">NAD</keyword>
<dbReference type="GO" id="GO:0006886">
    <property type="term" value="P:intracellular protein transport"/>
    <property type="evidence" value="ECO:0007669"/>
    <property type="project" value="UniProtKB-UniRule"/>
</dbReference>
<dbReference type="Pfam" id="PF00780">
    <property type="entry name" value="CNH"/>
    <property type="match status" value="1"/>
</dbReference>